<reference evidence="11 12" key="2">
    <citation type="journal article" date="2021" name="J. Hered.">
        <title>Feather Gene Expression Elucidates the Developmental Basis of Plumage Iridescence in African Starlings.</title>
        <authorList>
            <person name="Rubenstein D.R."/>
            <person name="Corvelo A."/>
            <person name="MacManes M.D."/>
            <person name="Maia R."/>
            <person name="Narzisi G."/>
            <person name="Rousaki A."/>
            <person name="Vandenabeele P."/>
            <person name="Shawkey M.D."/>
            <person name="Solomon J."/>
        </authorList>
    </citation>
    <scope>NUCLEOTIDE SEQUENCE [LARGE SCALE GENOMIC DNA]</scope>
    <source>
        <strain evidence="11">SS15</strain>
    </source>
</reference>
<protein>
    <recommendedName>
        <fullName evidence="9">GPR158/179 extracellular domain-containing protein</fullName>
    </recommendedName>
</protein>
<evidence type="ECO:0000256" key="7">
    <source>
        <dbReference type="ARBA" id="ARBA00023180"/>
    </source>
</evidence>
<dbReference type="AlphaFoldDB" id="A0A835NCY0"/>
<evidence type="ECO:0000256" key="5">
    <source>
        <dbReference type="ARBA" id="ARBA00023040"/>
    </source>
</evidence>
<evidence type="ECO:0000256" key="1">
    <source>
        <dbReference type="ARBA" id="ARBA00004651"/>
    </source>
</evidence>
<evidence type="ECO:0000313" key="10">
    <source>
        <dbReference type="EMBL" id="KAG0112929.1"/>
    </source>
</evidence>
<dbReference type="GO" id="GO:0005886">
    <property type="term" value="C:plasma membrane"/>
    <property type="evidence" value="ECO:0007669"/>
    <property type="project" value="UniProtKB-SubCell"/>
</dbReference>
<sequence length="164" mass="18464">MLFQTNDIREASVAEDVEWYQALVRSLAEGHPWVRRAVLALDAHPLAPKPRLMLQATKGDGQILLQDVSSAAPSLGNLSWDNEWFNALKAQRVPALRKRVLSNDLRSLETPKWQRGDSYVGDPGHVRWSPPFLECRGGQFLPTWVVTLSSAFYGLKPDLSPEFK</sequence>
<evidence type="ECO:0000259" key="9">
    <source>
        <dbReference type="Pfam" id="PF22572"/>
    </source>
</evidence>
<comment type="subcellular location">
    <subcellularLocation>
        <location evidence="1">Cell membrane</location>
        <topology evidence="1">Multi-pass membrane protein</topology>
    </subcellularLocation>
</comment>
<reference evidence="10" key="1">
    <citation type="submission" date="2020-10" db="EMBL/GenBank/DDBJ databases">
        <title>Feather gene expression reveals the developmental basis of iridescence in African starlings.</title>
        <authorList>
            <person name="Rubenstein D.R."/>
        </authorList>
    </citation>
    <scope>NUCLEOTIDE SEQUENCE</scope>
    <source>
        <strain evidence="10">SS15</strain>
        <tissue evidence="10">Liver</tissue>
    </source>
</reference>
<dbReference type="InterPro" id="IPR054714">
    <property type="entry name" value="GPR158_179_extracellular"/>
</dbReference>
<feature type="domain" description="GPR158/179 extracellular" evidence="9">
    <location>
        <begin position="127"/>
        <end position="164"/>
    </location>
</feature>
<evidence type="ECO:0000256" key="3">
    <source>
        <dbReference type="ARBA" id="ARBA00022475"/>
    </source>
</evidence>
<dbReference type="EMBL" id="JADDUC020000031">
    <property type="protein sequence ID" value="KAI1230365.1"/>
    <property type="molecule type" value="Genomic_DNA"/>
</dbReference>
<name>A0A835NCY0_9PASS</name>
<dbReference type="GO" id="GO:0004930">
    <property type="term" value="F:G protein-coupled receptor activity"/>
    <property type="evidence" value="ECO:0007669"/>
    <property type="project" value="UniProtKB-KW"/>
</dbReference>
<keyword evidence="7" id="KW-0325">Glycoprotein</keyword>
<keyword evidence="5" id="KW-0297">G-protein coupled receptor</keyword>
<evidence type="ECO:0000256" key="2">
    <source>
        <dbReference type="ARBA" id="ARBA00007242"/>
    </source>
</evidence>
<evidence type="ECO:0000256" key="4">
    <source>
        <dbReference type="ARBA" id="ARBA00022729"/>
    </source>
</evidence>
<keyword evidence="12" id="KW-1185">Reference proteome</keyword>
<dbReference type="Proteomes" id="UP000618051">
    <property type="component" value="Unassembled WGS sequence"/>
</dbReference>
<dbReference type="OrthoDB" id="2129233at2759"/>
<proteinExistence type="inferred from homology"/>
<comment type="similarity">
    <text evidence="2">Belongs to the G-protein coupled receptor 3 family.</text>
</comment>
<evidence type="ECO:0000313" key="11">
    <source>
        <dbReference type="EMBL" id="KAI1230365.1"/>
    </source>
</evidence>
<keyword evidence="8" id="KW-0807">Transducer</keyword>
<accession>A0A835NCY0</accession>
<keyword evidence="3" id="KW-1003">Cell membrane</keyword>
<dbReference type="InterPro" id="IPR043458">
    <property type="entry name" value="GPR158/179"/>
</dbReference>
<evidence type="ECO:0000256" key="6">
    <source>
        <dbReference type="ARBA" id="ARBA00023170"/>
    </source>
</evidence>
<dbReference type="PANTHER" id="PTHR32546">
    <property type="entry name" value="G-PROTEIN COUPLED RECEPTOR 158-RELATED"/>
    <property type="match status" value="1"/>
</dbReference>
<dbReference type="EMBL" id="JADDUC010000655">
    <property type="protein sequence ID" value="KAG0112929.1"/>
    <property type="molecule type" value="Genomic_DNA"/>
</dbReference>
<keyword evidence="4" id="KW-0732">Signal</keyword>
<keyword evidence="6" id="KW-0675">Receptor</keyword>
<keyword evidence="3" id="KW-0472">Membrane</keyword>
<reference evidence="11" key="3">
    <citation type="submission" date="2022-01" db="EMBL/GenBank/DDBJ databases">
        <authorList>
            <person name="Rubenstein D.R."/>
        </authorList>
    </citation>
    <scope>NUCLEOTIDE SEQUENCE</scope>
    <source>
        <strain evidence="11">SS15</strain>
        <tissue evidence="11">Liver</tissue>
    </source>
</reference>
<organism evidence="10">
    <name type="scientific">Lamprotornis superbus</name>
    <dbReference type="NCBI Taxonomy" id="245042"/>
    <lineage>
        <taxon>Eukaryota</taxon>
        <taxon>Metazoa</taxon>
        <taxon>Chordata</taxon>
        <taxon>Craniata</taxon>
        <taxon>Vertebrata</taxon>
        <taxon>Euteleostomi</taxon>
        <taxon>Archelosauria</taxon>
        <taxon>Archosauria</taxon>
        <taxon>Dinosauria</taxon>
        <taxon>Saurischia</taxon>
        <taxon>Theropoda</taxon>
        <taxon>Coelurosauria</taxon>
        <taxon>Aves</taxon>
        <taxon>Neognathae</taxon>
        <taxon>Neoaves</taxon>
        <taxon>Telluraves</taxon>
        <taxon>Australaves</taxon>
        <taxon>Passeriformes</taxon>
        <taxon>Sturnidae</taxon>
        <taxon>Lamprotornis</taxon>
    </lineage>
</organism>
<dbReference type="PANTHER" id="PTHR32546:SF7">
    <property type="entry name" value="G-PROTEIN COUPLED RECEPTOR 179-RELATED"/>
    <property type="match status" value="1"/>
</dbReference>
<gene>
    <name evidence="11" type="ORF">IHE44_0010345</name>
    <name evidence="10" type="ORF">IHE44_012885</name>
</gene>
<comment type="caution">
    <text evidence="10">The sequence shown here is derived from an EMBL/GenBank/DDBJ whole genome shotgun (WGS) entry which is preliminary data.</text>
</comment>
<evidence type="ECO:0000256" key="8">
    <source>
        <dbReference type="ARBA" id="ARBA00023224"/>
    </source>
</evidence>
<dbReference type="Pfam" id="PF22572">
    <property type="entry name" value="GPR158_179_EC"/>
    <property type="match status" value="1"/>
</dbReference>
<evidence type="ECO:0000313" key="12">
    <source>
        <dbReference type="Proteomes" id="UP000618051"/>
    </source>
</evidence>